<name>A0A1U8K1V2_GOSHI</name>
<dbReference type="RefSeq" id="XP_040960116.1">
    <property type="nucleotide sequence ID" value="XM_041104182.1"/>
</dbReference>
<evidence type="ECO:0000313" key="5">
    <source>
        <dbReference type="RefSeq" id="XP_016694544.2"/>
    </source>
</evidence>
<gene>
    <name evidence="5 6 7" type="primary">LOC107911172</name>
</gene>
<keyword evidence="4" id="KW-1185">Reference proteome</keyword>
<dbReference type="RefSeq" id="XP_016694544.2">
    <property type="nucleotide sequence ID" value="XM_016839055.2"/>
</dbReference>
<evidence type="ECO:0000256" key="1">
    <source>
        <dbReference type="SAM" id="MobiDB-lite"/>
    </source>
</evidence>
<organism evidence="4 5">
    <name type="scientific">Gossypium hirsutum</name>
    <name type="common">Upland cotton</name>
    <name type="synonym">Gossypium mexicanum</name>
    <dbReference type="NCBI Taxonomy" id="3635"/>
    <lineage>
        <taxon>Eukaryota</taxon>
        <taxon>Viridiplantae</taxon>
        <taxon>Streptophyta</taxon>
        <taxon>Embryophyta</taxon>
        <taxon>Tracheophyta</taxon>
        <taxon>Spermatophyta</taxon>
        <taxon>Magnoliopsida</taxon>
        <taxon>eudicotyledons</taxon>
        <taxon>Gunneridae</taxon>
        <taxon>Pentapetalae</taxon>
        <taxon>rosids</taxon>
        <taxon>malvids</taxon>
        <taxon>Malvales</taxon>
        <taxon>Malvaceae</taxon>
        <taxon>Malvoideae</taxon>
        <taxon>Gossypium</taxon>
    </lineage>
</organism>
<dbReference type="RefSeq" id="XP_040960115.1">
    <property type="nucleotide sequence ID" value="XM_041104181.1"/>
</dbReference>
<reference evidence="5 6" key="2">
    <citation type="submission" date="2025-05" db="UniProtKB">
        <authorList>
            <consortium name="RefSeq"/>
        </authorList>
    </citation>
    <scope>IDENTIFICATION</scope>
</reference>
<reference evidence="4" key="1">
    <citation type="journal article" date="2020" name="Nat. Genet.">
        <title>Genomic diversifications of five Gossypium allopolyploid species and their impact on cotton improvement.</title>
        <authorList>
            <person name="Chen Z.J."/>
            <person name="Sreedasyam A."/>
            <person name="Ando A."/>
            <person name="Song Q."/>
            <person name="De Santiago L.M."/>
            <person name="Hulse-Kemp A.M."/>
            <person name="Ding M."/>
            <person name="Ye W."/>
            <person name="Kirkbride R.C."/>
            <person name="Jenkins J."/>
            <person name="Plott C."/>
            <person name="Lovell J."/>
            <person name="Lin Y.M."/>
            <person name="Vaughn R."/>
            <person name="Liu B."/>
            <person name="Simpson S."/>
            <person name="Scheffler B.E."/>
            <person name="Wen L."/>
            <person name="Saski C.A."/>
            <person name="Grover C.E."/>
            <person name="Hu G."/>
            <person name="Conover J.L."/>
            <person name="Carlson J.W."/>
            <person name="Shu S."/>
            <person name="Boston L.B."/>
            <person name="Williams M."/>
            <person name="Peterson D.G."/>
            <person name="McGee K."/>
            <person name="Jones D.C."/>
            <person name="Wendel J.F."/>
            <person name="Stelly D.M."/>
            <person name="Grimwood J."/>
            <person name="Schmutz J."/>
        </authorList>
    </citation>
    <scope>NUCLEOTIDE SEQUENCE [LARGE SCALE GENOMIC DNA]</scope>
    <source>
        <strain evidence="4">cv. TM-1</strain>
    </source>
</reference>
<feature type="region of interest" description="Disordered" evidence="1">
    <location>
        <begin position="243"/>
        <end position="262"/>
    </location>
</feature>
<keyword evidence="2" id="KW-0812">Transmembrane</keyword>
<keyword evidence="2" id="KW-1133">Transmembrane helix</keyword>
<dbReference type="PANTHER" id="PTHR46250">
    <property type="entry name" value="MYB/SANT-LIKE DNA-BINDING DOMAIN PROTEIN-RELATED"/>
    <property type="match status" value="1"/>
</dbReference>
<dbReference type="Proteomes" id="UP000818029">
    <property type="component" value="Chromosome D11"/>
</dbReference>
<dbReference type="GeneID" id="107911172"/>
<evidence type="ECO:0000313" key="4">
    <source>
        <dbReference type="Proteomes" id="UP000818029"/>
    </source>
</evidence>
<dbReference type="InterPro" id="IPR024752">
    <property type="entry name" value="Myb/SANT-like_dom"/>
</dbReference>
<sequence length="304" mass="34296">MSIDPIEAEVGEGLPSNVVDDDEPNIVNIHPSDVGATWRMELANQMFDEWQPSRNVSSQASRGTKRKWVPKEDAALVSCMVDLHNVGTFNADTGFKAGYLNELEKMLENALPNAMLKARPNIESMIKLLKRDWSIVYDMLNGQNNSGFGWGEHRQLVVAEDVVWNSYLNSHKGAGQFRHRSFPYYDQLTAIYARDRATGKDALTAADVIEEINVQDVPTADINEERNKFYDCEADVSLDDMDVSATEPQPDRNQGGSTSSKKKKKRILMQVIIFLLHFMMLPLYWRKTCGPLANKSVGVLPPMW</sequence>
<keyword evidence="2" id="KW-0472">Membrane</keyword>
<dbReference type="PaxDb" id="3635-A0A1U8K1V2"/>
<evidence type="ECO:0000313" key="7">
    <source>
        <dbReference type="RefSeq" id="XP_040960116.1"/>
    </source>
</evidence>
<feature type="transmembrane region" description="Helical" evidence="2">
    <location>
        <begin position="267"/>
        <end position="285"/>
    </location>
</feature>
<evidence type="ECO:0000313" key="6">
    <source>
        <dbReference type="RefSeq" id="XP_040960115.1"/>
    </source>
</evidence>
<evidence type="ECO:0000256" key="2">
    <source>
        <dbReference type="SAM" id="Phobius"/>
    </source>
</evidence>
<feature type="domain" description="Myb/SANT-like" evidence="3">
    <location>
        <begin position="67"/>
        <end position="167"/>
    </location>
</feature>
<feature type="region of interest" description="Disordered" evidence="1">
    <location>
        <begin position="1"/>
        <end position="23"/>
    </location>
</feature>
<proteinExistence type="predicted"/>
<protein>
    <recommendedName>
        <fullName evidence="3">Myb/SANT-like domain-containing protein</fullName>
    </recommendedName>
</protein>
<feature type="compositionally biased region" description="Acidic residues" evidence="1">
    <location>
        <begin position="1"/>
        <end position="10"/>
    </location>
</feature>
<evidence type="ECO:0000259" key="3">
    <source>
        <dbReference type="Pfam" id="PF12776"/>
    </source>
</evidence>
<accession>A0A1U8K1V2</accession>
<dbReference type="AlphaFoldDB" id="A0A1U8K1V2"/>
<dbReference type="KEGG" id="ghi:107911172"/>
<dbReference type="PANTHER" id="PTHR46250:SF17">
    <property type="entry name" value="MYB_SANT-LIKE DOMAIN-CONTAINING PROTEIN"/>
    <property type="match status" value="1"/>
</dbReference>
<dbReference type="Pfam" id="PF12776">
    <property type="entry name" value="Myb_DNA-bind_3"/>
    <property type="match status" value="1"/>
</dbReference>